<dbReference type="Gene3D" id="6.10.250.660">
    <property type="match status" value="1"/>
</dbReference>
<feature type="coiled-coil region" evidence="7">
    <location>
        <begin position="43"/>
        <end position="77"/>
    </location>
</feature>
<organism evidence="9 10">
    <name type="scientific">Candidatus Faecousia excrementigallinarum</name>
    <dbReference type="NCBI Taxonomy" id="2840806"/>
    <lineage>
        <taxon>Bacteria</taxon>
        <taxon>Bacillati</taxon>
        <taxon>Bacillota</taxon>
        <taxon>Clostridia</taxon>
        <taxon>Eubacteriales</taxon>
        <taxon>Oscillospiraceae</taxon>
        <taxon>Faecousia</taxon>
    </lineage>
</organism>
<dbReference type="NCBIfam" id="TIGR03544">
    <property type="entry name" value="DivI1A_domain"/>
    <property type="match status" value="1"/>
</dbReference>
<dbReference type="GO" id="GO:0005737">
    <property type="term" value="C:cytoplasm"/>
    <property type="evidence" value="ECO:0007669"/>
    <property type="project" value="UniProtKB-SubCell"/>
</dbReference>
<proteinExistence type="inferred from homology"/>
<feature type="region of interest" description="Disordered" evidence="8">
    <location>
        <begin position="153"/>
        <end position="227"/>
    </location>
</feature>
<keyword evidence="6" id="KW-0131">Cell cycle</keyword>
<accession>A0A9D0Z5C4</accession>
<protein>
    <submittedName>
        <fullName evidence="9">DivIVA domain-containing protein</fullName>
    </submittedName>
</protein>
<keyword evidence="4" id="KW-0132">Cell division</keyword>
<evidence type="ECO:0000256" key="7">
    <source>
        <dbReference type="SAM" id="Coils"/>
    </source>
</evidence>
<keyword evidence="3" id="KW-0963">Cytoplasm</keyword>
<dbReference type="PANTHER" id="PTHR35794:SF2">
    <property type="entry name" value="CELL DIVISION PROTEIN DIVIVA"/>
    <property type="match status" value="1"/>
</dbReference>
<keyword evidence="5 7" id="KW-0175">Coiled coil</keyword>
<comment type="similarity">
    <text evidence="2">Belongs to the DivIVA family.</text>
</comment>
<comment type="caution">
    <text evidence="9">The sequence shown here is derived from an EMBL/GenBank/DDBJ whole genome shotgun (WGS) entry which is preliminary data.</text>
</comment>
<dbReference type="AlphaFoldDB" id="A0A9D0Z5C4"/>
<dbReference type="Pfam" id="PF05103">
    <property type="entry name" value="DivIVA"/>
    <property type="match status" value="1"/>
</dbReference>
<reference evidence="9" key="1">
    <citation type="submission" date="2020-10" db="EMBL/GenBank/DDBJ databases">
        <authorList>
            <person name="Gilroy R."/>
        </authorList>
    </citation>
    <scope>NUCLEOTIDE SEQUENCE</scope>
    <source>
        <strain evidence="9">13361</strain>
    </source>
</reference>
<evidence type="ECO:0000256" key="6">
    <source>
        <dbReference type="ARBA" id="ARBA00023306"/>
    </source>
</evidence>
<dbReference type="InterPro" id="IPR019933">
    <property type="entry name" value="DivIVA_domain"/>
</dbReference>
<gene>
    <name evidence="9" type="ORF">IAB74_06365</name>
</gene>
<feature type="compositionally biased region" description="Basic and acidic residues" evidence="8">
    <location>
        <begin position="159"/>
        <end position="172"/>
    </location>
</feature>
<feature type="coiled-coil region" evidence="7">
    <location>
        <begin position="104"/>
        <end position="135"/>
    </location>
</feature>
<dbReference type="Proteomes" id="UP000886796">
    <property type="component" value="Unassembled WGS sequence"/>
</dbReference>
<name>A0A9D0Z5C4_9FIRM</name>
<evidence type="ECO:0000256" key="3">
    <source>
        <dbReference type="ARBA" id="ARBA00022490"/>
    </source>
</evidence>
<evidence type="ECO:0000256" key="5">
    <source>
        <dbReference type="ARBA" id="ARBA00023054"/>
    </source>
</evidence>
<sequence>MFTPQQIEQISFNRATFGGYDMHSVDELLEPLTEDYITLYKENALLKSKMKVLVSKLEEYRNNENSMKDAIVNAQKTCDKMVKEAEAKCTKMLSDANAAAAENAKNASSLIAAENQRVEEAKQAAAAKITDLQEQLKLCVQALERIKTANRPAAPAPFDYERNESAPHESKQAEAVADEISASLEAQIGTTEDAAPKAAPKHPLSETTTSKFTNLQFGRNYENRTTR</sequence>
<dbReference type="EMBL" id="DVFK01000086">
    <property type="protein sequence ID" value="HIQ68113.1"/>
    <property type="molecule type" value="Genomic_DNA"/>
</dbReference>
<evidence type="ECO:0000256" key="4">
    <source>
        <dbReference type="ARBA" id="ARBA00022618"/>
    </source>
</evidence>
<dbReference type="InterPro" id="IPR007793">
    <property type="entry name" value="DivIVA_fam"/>
</dbReference>
<evidence type="ECO:0000313" key="9">
    <source>
        <dbReference type="EMBL" id="HIQ68113.1"/>
    </source>
</evidence>
<comment type="subcellular location">
    <subcellularLocation>
        <location evidence="1">Cytoplasm</location>
    </subcellularLocation>
</comment>
<evidence type="ECO:0000313" key="10">
    <source>
        <dbReference type="Proteomes" id="UP000886796"/>
    </source>
</evidence>
<feature type="compositionally biased region" description="Polar residues" evidence="8">
    <location>
        <begin position="205"/>
        <end position="217"/>
    </location>
</feature>
<evidence type="ECO:0000256" key="8">
    <source>
        <dbReference type="SAM" id="MobiDB-lite"/>
    </source>
</evidence>
<dbReference type="PANTHER" id="PTHR35794">
    <property type="entry name" value="CELL DIVISION PROTEIN DIVIVA"/>
    <property type="match status" value="1"/>
</dbReference>
<reference evidence="9" key="2">
    <citation type="journal article" date="2021" name="PeerJ">
        <title>Extensive microbial diversity within the chicken gut microbiome revealed by metagenomics and culture.</title>
        <authorList>
            <person name="Gilroy R."/>
            <person name="Ravi A."/>
            <person name="Getino M."/>
            <person name="Pursley I."/>
            <person name="Horton D.L."/>
            <person name="Alikhan N.F."/>
            <person name="Baker D."/>
            <person name="Gharbi K."/>
            <person name="Hall N."/>
            <person name="Watson M."/>
            <person name="Adriaenssens E.M."/>
            <person name="Foster-Nyarko E."/>
            <person name="Jarju S."/>
            <person name="Secka A."/>
            <person name="Antonio M."/>
            <person name="Oren A."/>
            <person name="Chaudhuri R.R."/>
            <person name="La Ragione R."/>
            <person name="Hildebrand F."/>
            <person name="Pallen M.J."/>
        </authorList>
    </citation>
    <scope>NUCLEOTIDE SEQUENCE</scope>
    <source>
        <strain evidence="9">13361</strain>
    </source>
</reference>
<evidence type="ECO:0000256" key="2">
    <source>
        <dbReference type="ARBA" id="ARBA00009008"/>
    </source>
</evidence>
<evidence type="ECO:0000256" key="1">
    <source>
        <dbReference type="ARBA" id="ARBA00004496"/>
    </source>
</evidence>
<dbReference type="GO" id="GO:0051301">
    <property type="term" value="P:cell division"/>
    <property type="evidence" value="ECO:0007669"/>
    <property type="project" value="UniProtKB-KW"/>
</dbReference>